<protein>
    <submittedName>
        <fullName evidence="2">Uncharacterized protein</fullName>
    </submittedName>
</protein>
<keyword evidence="3" id="KW-1185">Reference proteome</keyword>
<evidence type="ECO:0000256" key="1">
    <source>
        <dbReference type="SAM" id="MobiDB-lite"/>
    </source>
</evidence>
<organism evidence="2 3">
    <name type="scientific">Leucocoprinus birnbaumii</name>
    <dbReference type="NCBI Taxonomy" id="56174"/>
    <lineage>
        <taxon>Eukaryota</taxon>
        <taxon>Fungi</taxon>
        <taxon>Dikarya</taxon>
        <taxon>Basidiomycota</taxon>
        <taxon>Agaricomycotina</taxon>
        <taxon>Agaricomycetes</taxon>
        <taxon>Agaricomycetidae</taxon>
        <taxon>Agaricales</taxon>
        <taxon>Agaricineae</taxon>
        <taxon>Agaricaceae</taxon>
        <taxon>Leucocoprinus</taxon>
    </lineage>
</organism>
<proteinExistence type="predicted"/>
<comment type="caution">
    <text evidence="2">The sequence shown here is derived from an EMBL/GenBank/DDBJ whole genome shotgun (WGS) entry which is preliminary data.</text>
</comment>
<feature type="compositionally biased region" description="Pro residues" evidence="1">
    <location>
        <begin position="90"/>
        <end position="99"/>
    </location>
</feature>
<sequence length="115" mass="12457">MSSPSPEPDLSSRRKQKLALRLTDSNNAAEPVLKQQQLAVQQLKKTQVRVEDIDNNEHITTSSPHGGAPRSPNHILEANDGSDNHNTPFSPSPSPPAPKPMATTKPKPTPELLSI</sequence>
<evidence type="ECO:0000313" key="3">
    <source>
        <dbReference type="Proteomes" id="UP001213000"/>
    </source>
</evidence>
<dbReference type="AlphaFoldDB" id="A0AAD5YNM1"/>
<accession>A0AAD5YNM1</accession>
<gene>
    <name evidence="2" type="ORF">NP233_g8914</name>
</gene>
<feature type="region of interest" description="Disordered" evidence="1">
    <location>
        <begin position="49"/>
        <end position="115"/>
    </location>
</feature>
<dbReference type="EMBL" id="JANIEX010000755">
    <property type="protein sequence ID" value="KAJ3563476.1"/>
    <property type="molecule type" value="Genomic_DNA"/>
</dbReference>
<dbReference type="Proteomes" id="UP001213000">
    <property type="component" value="Unassembled WGS sequence"/>
</dbReference>
<reference evidence="2" key="1">
    <citation type="submission" date="2022-07" db="EMBL/GenBank/DDBJ databases">
        <title>Genome Sequence of Leucocoprinus birnbaumii.</title>
        <authorList>
            <person name="Buettner E."/>
        </authorList>
    </citation>
    <scope>NUCLEOTIDE SEQUENCE</scope>
    <source>
        <strain evidence="2">VT141</strain>
    </source>
</reference>
<evidence type="ECO:0000313" key="2">
    <source>
        <dbReference type="EMBL" id="KAJ3563476.1"/>
    </source>
</evidence>
<name>A0AAD5YNM1_9AGAR</name>